<dbReference type="EMBL" id="JAPFFL010000008">
    <property type="protein sequence ID" value="KAJ6707736.1"/>
    <property type="molecule type" value="Genomic_DNA"/>
</dbReference>
<reference evidence="1" key="1">
    <citation type="submission" date="2022-11" db="EMBL/GenBank/DDBJ databases">
        <authorList>
            <person name="Hyden B.L."/>
            <person name="Feng K."/>
            <person name="Yates T."/>
            <person name="Jawdy S."/>
            <person name="Smart L.B."/>
            <person name="Muchero W."/>
        </authorList>
    </citation>
    <scope>NUCLEOTIDE SEQUENCE</scope>
    <source>
        <tissue evidence="1">Shoot tip</tissue>
    </source>
</reference>
<evidence type="ECO:0000313" key="1">
    <source>
        <dbReference type="EMBL" id="KAJ6707736.1"/>
    </source>
</evidence>
<name>A0A9Q0QK21_SALVM</name>
<protein>
    <submittedName>
        <fullName evidence="1">Uncharacterized protein</fullName>
    </submittedName>
</protein>
<proteinExistence type="predicted"/>
<keyword evidence="2" id="KW-1185">Reference proteome</keyword>
<comment type="caution">
    <text evidence="1">The sequence shown here is derived from an EMBL/GenBank/DDBJ whole genome shotgun (WGS) entry which is preliminary data.</text>
</comment>
<organism evidence="1 2">
    <name type="scientific">Salix viminalis</name>
    <name type="common">Common osier</name>
    <name type="synonym">Basket willow</name>
    <dbReference type="NCBI Taxonomy" id="40686"/>
    <lineage>
        <taxon>Eukaryota</taxon>
        <taxon>Viridiplantae</taxon>
        <taxon>Streptophyta</taxon>
        <taxon>Embryophyta</taxon>
        <taxon>Tracheophyta</taxon>
        <taxon>Spermatophyta</taxon>
        <taxon>Magnoliopsida</taxon>
        <taxon>eudicotyledons</taxon>
        <taxon>Gunneridae</taxon>
        <taxon>Pentapetalae</taxon>
        <taxon>rosids</taxon>
        <taxon>fabids</taxon>
        <taxon>Malpighiales</taxon>
        <taxon>Salicaceae</taxon>
        <taxon>Saliceae</taxon>
        <taxon>Salix</taxon>
    </lineage>
</organism>
<sequence>MRCVRKKRPLWQLWNTVFTNQPLFIEGRDEANHTFLLSTQGKDIHIRGRAGDNRRLRREDANTFIELDNFVSKKRLAVLSSEHAFPIRGDENVKPFLANTSSSIP</sequence>
<accession>A0A9Q0QK21</accession>
<dbReference type="AlphaFoldDB" id="A0A9Q0QK21"/>
<gene>
    <name evidence="1" type="ORF">OIU85_028046</name>
</gene>
<evidence type="ECO:0000313" key="2">
    <source>
        <dbReference type="Proteomes" id="UP001151529"/>
    </source>
</evidence>
<dbReference type="Proteomes" id="UP001151529">
    <property type="component" value="Chromosome 4"/>
</dbReference>
<reference evidence="1" key="2">
    <citation type="journal article" date="2023" name="Int. J. Mol. Sci.">
        <title>De Novo Assembly and Annotation of 11 Diverse Shrub Willow (Salix) Genomes Reveals Novel Gene Organization in Sex-Linked Regions.</title>
        <authorList>
            <person name="Hyden B."/>
            <person name="Feng K."/>
            <person name="Yates T.B."/>
            <person name="Jawdy S."/>
            <person name="Cereghino C."/>
            <person name="Smart L.B."/>
            <person name="Muchero W."/>
        </authorList>
    </citation>
    <scope>NUCLEOTIDE SEQUENCE [LARGE SCALE GENOMIC DNA]</scope>
    <source>
        <tissue evidence="1">Shoot tip</tissue>
    </source>
</reference>